<evidence type="ECO:0000256" key="5">
    <source>
        <dbReference type="ARBA" id="ARBA00011903"/>
    </source>
</evidence>
<evidence type="ECO:0000256" key="2">
    <source>
        <dbReference type="ARBA" id="ARBA00006683"/>
    </source>
</evidence>
<evidence type="ECO:0000256" key="1">
    <source>
        <dbReference type="ARBA" id="ARBA00004429"/>
    </source>
</evidence>
<keyword evidence="6" id="KW-1003">Cell membrane</keyword>
<feature type="transmembrane region" description="Helical" evidence="17">
    <location>
        <begin position="38"/>
        <end position="57"/>
    </location>
</feature>
<comment type="similarity">
    <text evidence="2">Belongs to the CpsC/CapA family.</text>
</comment>
<keyword evidence="13 17" id="KW-1133">Transmembrane helix</keyword>
<feature type="domain" description="Polysaccharide chain length determinant N-terminal" evidence="18">
    <location>
        <begin position="24"/>
        <end position="116"/>
    </location>
</feature>
<feature type="transmembrane region" description="Helical" evidence="17">
    <location>
        <begin position="199"/>
        <end position="220"/>
    </location>
</feature>
<comment type="similarity">
    <text evidence="4">Belongs to the etk/wzc family.</text>
</comment>
<protein>
    <recommendedName>
        <fullName evidence="5">non-specific protein-tyrosine kinase</fullName>
        <ecNumber evidence="5">2.7.10.2</ecNumber>
    </recommendedName>
</protein>
<organism evidence="20 21">
    <name type="scientific">Bifidobacterium animalis subsp. lactis</name>
    <name type="common">Bifidobacterium lactis</name>
    <dbReference type="NCBI Taxonomy" id="302911"/>
    <lineage>
        <taxon>Bacteria</taxon>
        <taxon>Bacillati</taxon>
        <taxon>Actinomycetota</taxon>
        <taxon>Actinomycetes</taxon>
        <taxon>Bifidobacteriales</taxon>
        <taxon>Bifidobacteriaceae</taxon>
        <taxon>Bifidobacterium</taxon>
    </lineage>
</organism>
<keyword evidence="9 17" id="KW-0812">Transmembrane</keyword>
<comment type="caution">
    <text evidence="20">The sequence shown here is derived from an EMBL/GenBank/DDBJ whole genome shotgun (WGS) entry which is preliminary data.</text>
</comment>
<comment type="catalytic activity">
    <reaction evidence="16">
        <text>L-tyrosyl-[protein] + ATP = O-phospho-L-tyrosyl-[protein] + ADP + H(+)</text>
        <dbReference type="Rhea" id="RHEA:10596"/>
        <dbReference type="Rhea" id="RHEA-COMP:10136"/>
        <dbReference type="Rhea" id="RHEA-COMP:20101"/>
        <dbReference type="ChEBI" id="CHEBI:15378"/>
        <dbReference type="ChEBI" id="CHEBI:30616"/>
        <dbReference type="ChEBI" id="CHEBI:46858"/>
        <dbReference type="ChEBI" id="CHEBI:61978"/>
        <dbReference type="ChEBI" id="CHEBI:456216"/>
        <dbReference type="EC" id="2.7.10.2"/>
    </reaction>
</comment>
<keyword evidence="10" id="KW-0547">Nucleotide-binding</keyword>
<evidence type="ECO:0000256" key="13">
    <source>
        <dbReference type="ARBA" id="ARBA00022989"/>
    </source>
</evidence>
<dbReference type="EMBL" id="RSCO01000031">
    <property type="protein sequence ID" value="RYM93683.1"/>
    <property type="molecule type" value="Genomic_DNA"/>
</dbReference>
<evidence type="ECO:0000256" key="10">
    <source>
        <dbReference type="ARBA" id="ARBA00022741"/>
    </source>
</evidence>
<dbReference type="EC" id="2.7.10.2" evidence="5"/>
<dbReference type="Gene3D" id="3.40.50.300">
    <property type="entry name" value="P-loop containing nucleotide triphosphate hydrolases"/>
    <property type="match status" value="1"/>
</dbReference>
<name>A0A8B3RHF5_BIFAN</name>
<dbReference type="Pfam" id="PF13614">
    <property type="entry name" value="AAA_31"/>
    <property type="match status" value="1"/>
</dbReference>
<keyword evidence="7" id="KW-0997">Cell inner membrane</keyword>
<reference evidence="20 21" key="1">
    <citation type="journal article" date="2019" name="Appl. Environ. Microbiol.">
        <title>Dissecting the evolutionary development of the Bifidobacterium animalis species through comparative genomics analyses.</title>
        <authorList>
            <person name="Lugli G.A."/>
            <person name="Mancino W."/>
            <person name="Milani C."/>
            <person name="Duranti S."/>
            <person name="Mancabelli L."/>
            <person name="Napoli S."/>
            <person name="Mangifesta M."/>
            <person name="Viappiani A."/>
            <person name="Anzalone R."/>
            <person name="Longhi G."/>
            <person name="van Sinderen D."/>
            <person name="Ventura M."/>
            <person name="Turroni F."/>
        </authorList>
    </citation>
    <scope>NUCLEOTIDE SEQUENCE [LARGE SCALE GENOMIC DNA]</scope>
    <source>
        <strain evidence="20 21">2011B</strain>
    </source>
</reference>
<dbReference type="InterPro" id="IPR027417">
    <property type="entry name" value="P-loop_NTPase"/>
</dbReference>
<dbReference type="GO" id="GO:0005524">
    <property type="term" value="F:ATP binding"/>
    <property type="evidence" value="ECO:0007669"/>
    <property type="project" value="UniProtKB-KW"/>
</dbReference>
<feature type="domain" description="AAA" evidence="19">
    <location>
        <begin position="292"/>
        <end position="410"/>
    </location>
</feature>
<dbReference type="InterPro" id="IPR003856">
    <property type="entry name" value="LPS_length_determ_N"/>
</dbReference>
<gene>
    <name evidence="20" type="ORF">PG2011B_1418</name>
</gene>
<dbReference type="InterPro" id="IPR050445">
    <property type="entry name" value="Bact_polysacc_biosynth/exp"/>
</dbReference>
<comment type="subcellular location">
    <subcellularLocation>
        <location evidence="1">Cell inner membrane</location>
        <topology evidence="1">Multi-pass membrane protein</topology>
    </subcellularLocation>
</comment>
<dbReference type="SUPFAM" id="SSF52540">
    <property type="entry name" value="P-loop containing nucleoside triphosphate hydrolases"/>
    <property type="match status" value="1"/>
</dbReference>
<dbReference type="Pfam" id="PF02706">
    <property type="entry name" value="Wzz"/>
    <property type="match status" value="1"/>
</dbReference>
<evidence type="ECO:0000256" key="14">
    <source>
        <dbReference type="ARBA" id="ARBA00023136"/>
    </source>
</evidence>
<dbReference type="NCBIfam" id="TIGR01007">
    <property type="entry name" value="eps_fam"/>
    <property type="match status" value="1"/>
</dbReference>
<evidence type="ECO:0000259" key="18">
    <source>
        <dbReference type="Pfam" id="PF02706"/>
    </source>
</evidence>
<evidence type="ECO:0000256" key="6">
    <source>
        <dbReference type="ARBA" id="ARBA00022475"/>
    </source>
</evidence>
<evidence type="ECO:0000256" key="12">
    <source>
        <dbReference type="ARBA" id="ARBA00022840"/>
    </source>
</evidence>
<evidence type="ECO:0000313" key="20">
    <source>
        <dbReference type="EMBL" id="RYM93683.1"/>
    </source>
</evidence>
<dbReference type="CDD" id="cd05387">
    <property type="entry name" value="BY-kinase"/>
    <property type="match status" value="1"/>
</dbReference>
<evidence type="ECO:0000256" key="15">
    <source>
        <dbReference type="ARBA" id="ARBA00023137"/>
    </source>
</evidence>
<keyword evidence="8" id="KW-0808">Transferase</keyword>
<keyword evidence="14 17" id="KW-0472">Membrane</keyword>
<proteinExistence type="inferred from homology"/>
<comment type="similarity">
    <text evidence="3">Belongs to the CpsD/CapB family.</text>
</comment>
<evidence type="ECO:0000256" key="4">
    <source>
        <dbReference type="ARBA" id="ARBA00008883"/>
    </source>
</evidence>
<keyword evidence="15 20" id="KW-0829">Tyrosine-protein kinase</keyword>
<dbReference type="InterPro" id="IPR025669">
    <property type="entry name" value="AAA_dom"/>
</dbReference>
<evidence type="ECO:0000256" key="3">
    <source>
        <dbReference type="ARBA" id="ARBA00007316"/>
    </source>
</evidence>
<keyword evidence="11 20" id="KW-0418">Kinase</keyword>
<evidence type="ECO:0000313" key="21">
    <source>
        <dbReference type="Proteomes" id="UP000293613"/>
    </source>
</evidence>
<dbReference type="PANTHER" id="PTHR32309:SF13">
    <property type="entry name" value="FERRIC ENTEROBACTIN TRANSPORT PROTEIN FEPE"/>
    <property type="match status" value="1"/>
</dbReference>
<evidence type="ECO:0000256" key="7">
    <source>
        <dbReference type="ARBA" id="ARBA00022519"/>
    </source>
</evidence>
<dbReference type="GO" id="GO:0004715">
    <property type="term" value="F:non-membrane spanning protein tyrosine kinase activity"/>
    <property type="evidence" value="ECO:0007669"/>
    <property type="project" value="UniProtKB-EC"/>
</dbReference>
<dbReference type="InterPro" id="IPR005702">
    <property type="entry name" value="Wzc-like_C"/>
</dbReference>
<evidence type="ECO:0000256" key="17">
    <source>
        <dbReference type="SAM" id="Phobius"/>
    </source>
</evidence>
<dbReference type="RefSeq" id="WP_130077686.1">
    <property type="nucleotide sequence ID" value="NZ_RSCO01000031.1"/>
</dbReference>
<evidence type="ECO:0000256" key="8">
    <source>
        <dbReference type="ARBA" id="ARBA00022679"/>
    </source>
</evidence>
<evidence type="ECO:0000256" key="9">
    <source>
        <dbReference type="ARBA" id="ARBA00022692"/>
    </source>
</evidence>
<accession>A0A8B3RHF5</accession>
<evidence type="ECO:0000256" key="16">
    <source>
        <dbReference type="ARBA" id="ARBA00051245"/>
    </source>
</evidence>
<dbReference type="AlphaFoldDB" id="A0A8B3RHF5"/>
<sequence length="493" mass="53175">MTETTNDLRQLNAPSTAESAENESMTLIDLLNILRKHAITIVASFVVTLVAMCLWTATSPVKYTATTQLFATYNSPASTGSASDQYTGGSYIMSQIKSYPTLTTTQSVLQPVIDELGLDMTVEGLAKKISVSNPTDTAFINIAVTDTSSQNAAQIANRVASSLSNVVEKSLYSVGSNSSVKLSIVQPAQQPTIPSSPKWTLNILIGVLGGLVIGVFIALLKNLFSKKIEDDNEINEYIDAPIIGRIVEDNLLRDTTPVVVSEPGSSIAEDYRRIRTNLSFIAPSGNGSCRLIVITSTGASEGKTTTSVNVAAALAENGSRVLLIDADLRHPSVANKIDIDGSAGLAHVLSGQASVKDVVQRYWKANLHVMPAGPKPPNASALLNSPIMTELLNNAMEQYDYVIVDTAPMVVANDAVTFMRQGGSLIMVCRRDQTLKHDLRDIAQELDALDMTTTGIVFNCAKENKKALENSNYYYYSNNSAKSNNKKSWLKRK</sequence>
<dbReference type="GO" id="GO:0005886">
    <property type="term" value="C:plasma membrane"/>
    <property type="evidence" value="ECO:0007669"/>
    <property type="project" value="UniProtKB-SubCell"/>
</dbReference>
<keyword evidence="12" id="KW-0067">ATP-binding</keyword>
<dbReference type="PANTHER" id="PTHR32309">
    <property type="entry name" value="TYROSINE-PROTEIN KINASE"/>
    <property type="match status" value="1"/>
</dbReference>
<dbReference type="Proteomes" id="UP000293613">
    <property type="component" value="Unassembled WGS sequence"/>
</dbReference>
<evidence type="ECO:0000256" key="11">
    <source>
        <dbReference type="ARBA" id="ARBA00022777"/>
    </source>
</evidence>
<evidence type="ECO:0000259" key="19">
    <source>
        <dbReference type="Pfam" id="PF13614"/>
    </source>
</evidence>